<reference evidence="2 3" key="1">
    <citation type="submission" date="2013-07" db="EMBL/GenBank/DDBJ databases">
        <authorList>
            <consortium name="DOE Joint Genome Institute"/>
            <person name="Reeve W."/>
            <person name="Huntemann M."/>
            <person name="Han J."/>
            <person name="Chen A."/>
            <person name="Kyrpides N."/>
            <person name="Mavromatis K."/>
            <person name="Markowitz V."/>
            <person name="Palaniappan K."/>
            <person name="Ivanova N."/>
            <person name="Schaumberg A."/>
            <person name="Pati A."/>
            <person name="Liolios K."/>
            <person name="Nordberg H.P."/>
            <person name="Cantor M.N."/>
            <person name="Hua S.X."/>
            <person name="Woyke T."/>
        </authorList>
    </citation>
    <scope>NUCLEOTIDE SEQUENCE [LARGE SCALE GENOMIC DNA]</scope>
    <source>
        <strain evidence="2 3">DSM 43889</strain>
    </source>
</reference>
<organism evidence="2 3">
    <name type="scientific">Actinoalloteichus caeruleus DSM 43889</name>
    <dbReference type="NCBI Taxonomy" id="1120930"/>
    <lineage>
        <taxon>Bacteria</taxon>
        <taxon>Bacillati</taxon>
        <taxon>Actinomycetota</taxon>
        <taxon>Actinomycetes</taxon>
        <taxon>Pseudonocardiales</taxon>
        <taxon>Pseudonocardiaceae</taxon>
        <taxon>Actinoalloteichus</taxon>
        <taxon>Actinoalloteichus cyanogriseus</taxon>
    </lineage>
</organism>
<accession>A0ABT1JDD1</accession>
<feature type="transmembrane region" description="Helical" evidence="1">
    <location>
        <begin position="45"/>
        <end position="63"/>
    </location>
</feature>
<evidence type="ECO:0000313" key="3">
    <source>
        <dbReference type="Proteomes" id="UP000791080"/>
    </source>
</evidence>
<proteinExistence type="predicted"/>
<keyword evidence="1" id="KW-0812">Transmembrane</keyword>
<gene>
    <name evidence="2" type="ORF">G443_000559</name>
</gene>
<protein>
    <submittedName>
        <fullName evidence="2">Sulfite exporter TauE/SafE</fullName>
    </submittedName>
</protein>
<evidence type="ECO:0000313" key="2">
    <source>
        <dbReference type="EMBL" id="MCP2330289.1"/>
    </source>
</evidence>
<keyword evidence="1" id="KW-0472">Membrane</keyword>
<reference evidence="2 3" key="2">
    <citation type="submission" date="2022-06" db="EMBL/GenBank/DDBJ databases">
        <title>Genomic Encyclopedia of Type Strains, Phase I: the one thousand microbial genomes (KMG-I) project.</title>
        <authorList>
            <person name="Kyrpides N."/>
        </authorList>
    </citation>
    <scope>NUCLEOTIDE SEQUENCE [LARGE SCALE GENOMIC DNA]</scope>
    <source>
        <strain evidence="2 3">DSM 43889</strain>
    </source>
</reference>
<dbReference type="Proteomes" id="UP000791080">
    <property type="component" value="Unassembled WGS sequence"/>
</dbReference>
<evidence type="ECO:0000256" key="1">
    <source>
        <dbReference type="SAM" id="Phobius"/>
    </source>
</evidence>
<name>A0ABT1JDD1_ACTCY</name>
<keyword evidence="3" id="KW-1185">Reference proteome</keyword>
<keyword evidence="1" id="KW-1133">Transmembrane helix</keyword>
<dbReference type="EMBL" id="AUBJ02000001">
    <property type="protein sequence ID" value="MCP2330289.1"/>
    <property type="molecule type" value="Genomic_DNA"/>
</dbReference>
<comment type="caution">
    <text evidence="2">The sequence shown here is derived from an EMBL/GenBank/DDBJ whole genome shotgun (WGS) entry which is preliminary data.</text>
</comment>
<sequence>MAMVWQGMAGPRLRGTMSGFFLVGSLLSLAALAVAGNVEITTLQHTLWLLPAALAGVLLARRVSGALDSRRSRTAAMALASIGAVVLIGQQVL</sequence>